<reference evidence="1" key="1">
    <citation type="journal article" date="2017" name="Nature">
        <title>The sunflower genome provides insights into oil metabolism, flowering and Asterid evolution.</title>
        <authorList>
            <person name="Badouin H."/>
            <person name="Gouzy J."/>
            <person name="Grassa C.J."/>
            <person name="Murat F."/>
            <person name="Staton S.E."/>
            <person name="Cottret L."/>
            <person name="Lelandais-Briere C."/>
            <person name="Owens G.L."/>
            <person name="Carrere S."/>
            <person name="Mayjonade B."/>
            <person name="Legrand L."/>
            <person name="Gill N."/>
            <person name="Kane N.C."/>
            <person name="Bowers J.E."/>
            <person name="Hubner S."/>
            <person name="Bellec A."/>
            <person name="Berard A."/>
            <person name="Berges H."/>
            <person name="Blanchet N."/>
            <person name="Boniface M.C."/>
            <person name="Brunel D."/>
            <person name="Catrice O."/>
            <person name="Chaidir N."/>
            <person name="Claudel C."/>
            <person name="Donnadieu C."/>
            <person name="Faraut T."/>
            <person name="Fievet G."/>
            <person name="Helmstetter N."/>
            <person name="King M."/>
            <person name="Knapp S.J."/>
            <person name="Lai Z."/>
            <person name="Le Paslier M.C."/>
            <person name="Lippi Y."/>
            <person name="Lorenzon L."/>
            <person name="Mandel J.R."/>
            <person name="Marage G."/>
            <person name="Marchand G."/>
            <person name="Marquand E."/>
            <person name="Bret-Mestries E."/>
            <person name="Morien E."/>
            <person name="Nambeesan S."/>
            <person name="Nguyen T."/>
            <person name="Pegot-Espagnet P."/>
            <person name="Pouilly N."/>
            <person name="Raftis F."/>
            <person name="Sallet E."/>
            <person name="Schiex T."/>
            <person name="Thomas J."/>
            <person name="Vandecasteele C."/>
            <person name="Vares D."/>
            <person name="Vear F."/>
            <person name="Vautrin S."/>
            <person name="Crespi M."/>
            <person name="Mangin B."/>
            <person name="Burke J.M."/>
            <person name="Salse J."/>
            <person name="Munos S."/>
            <person name="Vincourt P."/>
            <person name="Rieseberg L.H."/>
            <person name="Langlade N.B."/>
        </authorList>
    </citation>
    <scope>NUCLEOTIDE SEQUENCE</scope>
    <source>
        <tissue evidence="1">Leaves</tissue>
    </source>
</reference>
<dbReference type="AlphaFoldDB" id="A0A9K3DQR2"/>
<accession>A0A9K3DQR2</accession>
<reference evidence="1" key="2">
    <citation type="submission" date="2020-06" db="EMBL/GenBank/DDBJ databases">
        <title>Helianthus annuus Genome sequencing and assembly Release 2.</title>
        <authorList>
            <person name="Gouzy J."/>
            <person name="Langlade N."/>
            <person name="Munos S."/>
        </authorList>
    </citation>
    <scope>NUCLEOTIDE SEQUENCE</scope>
    <source>
        <tissue evidence="1">Leaves</tissue>
    </source>
</reference>
<gene>
    <name evidence="1" type="ORF">HanXRQr2_Chr16g0747361</name>
</gene>
<organism evidence="1 2">
    <name type="scientific">Helianthus annuus</name>
    <name type="common">Common sunflower</name>
    <dbReference type="NCBI Taxonomy" id="4232"/>
    <lineage>
        <taxon>Eukaryota</taxon>
        <taxon>Viridiplantae</taxon>
        <taxon>Streptophyta</taxon>
        <taxon>Embryophyta</taxon>
        <taxon>Tracheophyta</taxon>
        <taxon>Spermatophyta</taxon>
        <taxon>Magnoliopsida</taxon>
        <taxon>eudicotyledons</taxon>
        <taxon>Gunneridae</taxon>
        <taxon>Pentapetalae</taxon>
        <taxon>asterids</taxon>
        <taxon>campanulids</taxon>
        <taxon>Asterales</taxon>
        <taxon>Asteraceae</taxon>
        <taxon>Asteroideae</taxon>
        <taxon>Heliantheae alliance</taxon>
        <taxon>Heliantheae</taxon>
        <taxon>Helianthus</taxon>
    </lineage>
</organism>
<name>A0A9K3DQR2_HELAN</name>
<dbReference type="Proteomes" id="UP000215914">
    <property type="component" value="Unassembled WGS sequence"/>
</dbReference>
<comment type="caution">
    <text evidence="1">The sequence shown here is derived from an EMBL/GenBank/DDBJ whole genome shotgun (WGS) entry which is preliminary data.</text>
</comment>
<proteinExistence type="predicted"/>
<keyword evidence="2" id="KW-1185">Reference proteome</keyword>
<dbReference type="EMBL" id="MNCJ02000331">
    <property type="protein sequence ID" value="KAF5759930.1"/>
    <property type="molecule type" value="Genomic_DNA"/>
</dbReference>
<evidence type="ECO:0000313" key="1">
    <source>
        <dbReference type="EMBL" id="KAF5759930.1"/>
    </source>
</evidence>
<protein>
    <submittedName>
        <fullName evidence="1">Uncharacterized protein</fullName>
    </submittedName>
</protein>
<evidence type="ECO:0000313" key="2">
    <source>
        <dbReference type="Proteomes" id="UP000215914"/>
    </source>
</evidence>
<dbReference type="Gramene" id="mRNA:HanXRQr2_Chr16g0747361">
    <property type="protein sequence ID" value="mRNA:HanXRQr2_Chr16g0747361"/>
    <property type="gene ID" value="HanXRQr2_Chr16g0747361"/>
</dbReference>
<sequence length="43" mass="4961">MQGISRMPGDDQARQRTEHDLDTSFRTLFSSLCLNGELLYIML</sequence>